<dbReference type="Pfam" id="PF04828">
    <property type="entry name" value="GFA"/>
    <property type="match status" value="1"/>
</dbReference>
<keyword evidence="4" id="KW-0456">Lyase</keyword>
<evidence type="ECO:0000256" key="1">
    <source>
        <dbReference type="ARBA" id="ARBA00005495"/>
    </source>
</evidence>
<dbReference type="Gene3D" id="3.90.1590.10">
    <property type="entry name" value="glutathione-dependent formaldehyde- activating enzyme (gfa)"/>
    <property type="match status" value="1"/>
</dbReference>
<sequence length="132" mass="14953">MTTRVARCACGALSATCTGEPVRRSVCHCLDCQRRTGAPFAFNATFREDQVRIDGESAVFTRTSEEGFWGRFHFCPRCGSNVHYEIERRPGMVSIPVGAFADPSFPEPTVSVYDERRHPWLRIETDPPIRQE</sequence>
<dbReference type="Proteomes" id="UP000245916">
    <property type="component" value="Unassembled WGS sequence"/>
</dbReference>
<dbReference type="AlphaFoldDB" id="A0A2U2J0F1"/>
<organism evidence="6 7">
    <name type="scientific">Allosphingosinicella humi</name>
    <dbReference type="NCBI Taxonomy" id="2068657"/>
    <lineage>
        <taxon>Bacteria</taxon>
        <taxon>Pseudomonadati</taxon>
        <taxon>Pseudomonadota</taxon>
        <taxon>Alphaproteobacteria</taxon>
        <taxon>Sphingomonadales</taxon>
        <taxon>Sphingomonadaceae</taxon>
        <taxon>Allosphingosinicella</taxon>
    </lineage>
</organism>
<proteinExistence type="inferred from homology"/>
<dbReference type="PANTHER" id="PTHR33337">
    <property type="entry name" value="GFA DOMAIN-CONTAINING PROTEIN"/>
    <property type="match status" value="1"/>
</dbReference>
<evidence type="ECO:0000313" key="7">
    <source>
        <dbReference type="Proteomes" id="UP000245916"/>
    </source>
</evidence>
<protein>
    <submittedName>
        <fullName evidence="6">Aldehyde-activating protein</fullName>
    </submittedName>
</protein>
<dbReference type="PANTHER" id="PTHR33337:SF40">
    <property type="entry name" value="CENP-V_GFA DOMAIN-CONTAINING PROTEIN-RELATED"/>
    <property type="match status" value="1"/>
</dbReference>
<evidence type="ECO:0000256" key="2">
    <source>
        <dbReference type="ARBA" id="ARBA00022723"/>
    </source>
</evidence>
<reference evidence="6 7" key="1">
    <citation type="submission" date="2018-05" db="EMBL/GenBank/DDBJ databases">
        <title>Genome of Sphingosinicella humi QZX222.</title>
        <authorList>
            <person name="Qiao Z."/>
            <person name="Wang G."/>
        </authorList>
    </citation>
    <scope>NUCLEOTIDE SEQUENCE [LARGE SCALE GENOMIC DNA]</scope>
    <source>
        <strain evidence="6 7">QZX222</strain>
    </source>
</reference>
<feature type="domain" description="CENP-V/GFA" evidence="5">
    <location>
        <begin position="4"/>
        <end position="114"/>
    </location>
</feature>
<keyword evidence="3" id="KW-0862">Zinc</keyword>
<evidence type="ECO:0000259" key="5">
    <source>
        <dbReference type="PROSITE" id="PS51891"/>
    </source>
</evidence>
<comment type="similarity">
    <text evidence="1">Belongs to the Gfa family.</text>
</comment>
<comment type="caution">
    <text evidence="6">The sequence shown here is derived from an EMBL/GenBank/DDBJ whole genome shotgun (WGS) entry which is preliminary data.</text>
</comment>
<dbReference type="InterPro" id="IPR006913">
    <property type="entry name" value="CENP-V/GFA"/>
</dbReference>
<dbReference type="GO" id="GO:0046872">
    <property type="term" value="F:metal ion binding"/>
    <property type="evidence" value="ECO:0007669"/>
    <property type="project" value="UniProtKB-KW"/>
</dbReference>
<keyword evidence="7" id="KW-1185">Reference proteome</keyword>
<dbReference type="InterPro" id="IPR011057">
    <property type="entry name" value="Mss4-like_sf"/>
</dbReference>
<evidence type="ECO:0000313" key="6">
    <source>
        <dbReference type="EMBL" id="PWG01761.1"/>
    </source>
</evidence>
<dbReference type="SUPFAM" id="SSF51316">
    <property type="entry name" value="Mss4-like"/>
    <property type="match status" value="1"/>
</dbReference>
<dbReference type="RefSeq" id="WP_109269900.1">
    <property type="nucleotide sequence ID" value="NZ_QFFF01000001.1"/>
</dbReference>
<dbReference type="GO" id="GO:0016846">
    <property type="term" value="F:carbon-sulfur lyase activity"/>
    <property type="evidence" value="ECO:0007669"/>
    <property type="project" value="InterPro"/>
</dbReference>
<evidence type="ECO:0000256" key="4">
    <source>
        <dbReference type="ARBA" id="ARBA00023239"/>
    </source>
</evidence>
<dbReference type="EMBL" id="QFFF01000001">
    <property type="protein sequence ID" value="PWG01761.1"/>
    <property type="molecule type" value="Genomic_DNA"/>
</dbReference>
<gene>
    <name evidence="6" type="ORF">DF286_01910</name>
</gene>
<accession>A0A2U2J0F1</accession>
<keyword evidence="2" id="KW-0479">Metal-binding</keyword>
<name>A0A2U2J0F1_9SPHN</name>
<evidence type="ECO:0000256" key="3">
    <source>
        <dbReference type="ARBA" id="ARBA00022833"/>
    </source>
</evidence>
<dbReference type="PROSITE" id="PS51891">
    <property type="entry name" value="CENP_V_GFA"/>
    <property type="match status" value="1"/>
</dbReference>
<dbReference type="OrthoDB" id="7186766at2"/>